<keyword evidence="2" id="KW-0808">Transferase</keyword>
<dbReference type="Proteomes" id="UP000694523">
    <property type="component" value="Unplaced"/>
</dbReference>
<dbReference type="CDD" id="cd21887">
    <property type="entry name" value="SARAH_MST1"/>
    <property type="match status" value="1"/>
</dbReference>
<evidence type="ECO:0000313" key="6">
    <source>
        <dbReference type="Ensembl" id="ENSNMLP00000004774.1"/>
    </source>
</evidence>
<dbReference type="InterPro" id="IPR024205">
    <property type="entry name" value="Mst1_2_SARAH_domain"/>
</dbReference>
<protein>
    <recommendedName>
        <fullName evidence="5">SARAH domain-containing protein</fullName>
    </recommendedName>
</protein>
<name>A0A8C6SFW7_9GOBI</name>
<dbReference type="AlphaFoldDB" id="A0A8C6SFW7"/>
<keyword evidence="7" id="KW-1185">Reference proteome</keyword>
<reference evidence="6" key="2">
    <citation type="submission" date="2025-09" db="UniProtKB">
        <authorList>
            <consortium name="Ensembl"/>
        </authorList>
    </citation>
    <scope>IDENTIFICATION</scope>
</reference>
<evidence type="ECO:0000313" key="7">
    <source>
        <dbReference type="Proteomes" id="UP000694523"/>
    </source>
</evidence>
<evidence type="ECO:0000256" key="2">
    <source>
        <dbReference type="ARBA" id="ARBA00022777"/>
    </source>
</evidence>
<dbReference type="Pfam" id="PF11629">
    <property type="entry name" value="Mst1_SARAH"/>
    <property type="match status" value="1"/>
</dbReference>
<comment type="catalytic activity">
    <reaction evidence="3">
        <text>L-threonyl-[protein] + ATP = O-phospho-L-threonyl-[protein] + ADP + H(+)</text>
        <dbReference type="Rhea" id="RHEA:46608"/>
        <dbReference type="Rhea" id="RHEA-COMP:11060"/>
        <dbReference type="Rhea" id="RHEA-COMP:11605"/>
        <dbReference type="ChEBI" id="CHEBI:15378"/>
        <dbReference type="ChEBI" id="CHEBI:30013"/>
        <dbReference type="ChEBI" id="CHEBI:30616"/>
        <dbReference type="ChEBI" id="CHEBI:61977"/>
        <dbReference type="ChEBI" id="CHEBI:456216"/>
        <dbReference type="EC" id="2.7.11.1"/>
    </reaction>
    <physiologicalReaction direction="left-to-right" evidence="3">
        <dbReference type="Rhea" id="RHEA:46609"/>
    </physiologicalReaction>
</comment>
<evidence type="ECO:0000259" key="5">
    <source>
        <dbReference type="PROSITE" id="PS50951"/>
    </source>
</evidence>
<evidence type="ECO:0000256" key="4">
    <source>
        <dbReference type="ARBA" id="ARBA00048977"/>
    </source>
</evidence>
<evidence type="ECO:0000256" key="1">
    <source>
        <dbReference type="ARBA" id="ARBA00022527"/>
    </source>
</evidence>
<keyword evidence="1" id="KW-0723">Serine/threonine-protein kinase</keyword>
<dbReference type="FunFam" id="1.10.287.4270:FF:000004">
    <property type="entry name" value="Serine/threonine-protein kinase 3/4"/>
    <property type="match status" value="1"/>
</dbReference>
<reference evidence="6" key="1">
    <citation type="submission" date="2025-08" db="UniProtKB">
        <authorList>
            <consortium name="Ensembl"/>
        </authorList>
    </citation>
    <scope>IDENTIFICATION</scope>
</reference>
<proteinExistence type="predicted"/>
<comment type="catalytic activity">
    <reaction evidence="4">
        <text>L-seryl-[protein] + ATP = O-phospho-L-seryl-[protein] + ADP + H(+)</text>
        <dbReference type="Rhea" id="RHEA:17989"/>
        <dbReference type="Rhea" id="RHEA-COMP:9863"/>
        <dbReference type="Rhea" id="RHEA-COMP:11604"/>
        <dbReference type="ChEBI" id="CHEBI:15378"/>
        <dbReference type="ChEBI" id="CHEBI:29999"/>
        <dbReference type="ChEBI" id="CHEBI:30616"/>
        <dbReference type="ChEBI" id="CHEBI:83421"/>
        <dbReference type="ChEBI" id="CHEBI:456216"/>
        <dbReference type="EC" id="2.7.11.1"/>
    </reaction>
    <physiologicalReaction direction="left-to-right" evidence="4">
        <dbReference type="Rhea" id="RHEA:17990"/>
    </physiologicalReaction>
</comment>
<dbReference type="PROSITE" id="PS50951">
    <property type="entry name" value="SARAH"/>
    <property type="match status" value="1"/>
</dbReference>
<evidence type="ECO:0000256" key="3">
    <source>
        <dbReference type="ARBA" id="ARBA00048659"/>
    </source>
</evidence>
<sequence>FRSLNVNDTNLCASADSFCFACVLGRDETMQPAKPAFLEYFEQKEKEANVHNEAGENNADHRKLPADGHLEVLQTWTVEELRLRLASLDPQMEQEIEEIHQRYQTKRQPILDAIEAKKRRQQNF</sequence>
<dbReference type="GO" id="GO:0007165">
    <property type="term" value="P:signal transduction"/>
    <property type="evidence" value="ECO:0007669"/>
    <property type="project" value="InterPro"/>
</dbReference>
<organism evidence="6 7">
    <name type="scientific">Neogobius melanostomus</name>
    <name type="common">round goby</name>
    <dbReference type="NCBI Taxonomy" id="47308"/>
    <lineage>
        <taxon>Eukaryota</taxon>
        <taxon>Metazoa</taxon>
        <taxon>Chordata</taxon>
        <taxon>Craniata</taxon>
        <taxon>Vertebrata</taxon>
        <taxon>Euteleostomi</taxon>
        <taxon>Actinopterygii</taxon>
        <taxon>Neopterygii</taxon>
        <taxon>Teleostei</taxon>
        <taxon>Neoteleostei</taxon>
        <taxon>Acanthomorphata</taxon>
        <taxon>Gobiaria</taxon>
        <taxon>Gobiiformes</taxon>
        <taxon>Gobioidei</taxon>
        <taxon>Gobiidae</taxon>
        <taxon>Benthophilinae</taxon>
        <taxon>Neogobiini</taxon>
        <taxon>Neogobius</taxon>
    </lineage>
</organism>
<feature type="domain" description="SARAH" evidence="5">
    <location>
        <begin position="70"/>
        <end position="117"/>
    </location>
</feature>
<dbReference type="GO" id="GO:0004674">
    <property type="term" value="F:protein serine/threonine kinase activity"/>
    <property type="evidence" value="ECO:0007669"/>
    <property type="project" value="UniProtKB-KW"/>
</dbReference>
<dbReference type="Gene3D" id="1.10.287.4270">
    <property type="match status" value="1"/>
</dbReference>
<accession>A0A8C6SFW7</accession>
<dbReference type="InterPro" id="IPR011524">
    <property type="entry name" value="SARAH_dom"/>
</dbReference>
<dbReference type="Ensembl" id="ENSNMLT00000005455.1">
    <property type="protein sequence ID" value="ENSNMLP00000004774.1"/>
    <property type="gene ID" value="ENSNMLG00000003486.1"/>
</dbReference>
<keyword evidence="2" id="KW-0418">Kinase</keyword>